<feature type="domain" description="Type 4 fimbrial biogenesis protein PilX N-terminal" evidence="1">
    <location>
        <begin position="5"/>
        <end position="54"/>
    </location>
</feature>
<evidence type="ECO:0000259" key="1">
    <source>
        <dbReference type="Pfam" id="PF14341"/>
    </source>
</evidence>
<dbReference type="Proteomes" id="UP001409585">
    <property type="component" value="Unassembled WGS sequence"/>
</dbReference>
<accession>A0AAV3TXY1</accession>
<reference evidence="3" key="1">
    <citation type="journal article" date="2019" name="Int. J. Syst. Evol. Microbiol.">
        <title>The Global Catalogue of Microorganisms (GCM) 10K type strain sequencing project: providing services to taxonomists for standard genome sequencing and annotation.</title>
        <authorList>
            <consortium name="The Broad Institute Genomics Platform"/>
            <consortium name="The Broad Institute Genome Sequencing Center for Infectious Disease"/>
            <person name="Wu L."/>
            <person name="Ma J."/>
        </authorList>
    </citation>
    <scope>NUCLEOTIDE SEQUENCE [LARGE SCALE GENOMIC DNA]</scope>
    <source>
        <strain evidence="3">JCM 19134</strain>
    </source>
</reference>
<keyword evidence="3" id="KW-1185">Reference proteome</keyword>
<dbReference type="AlphaFoldDB" id="A0AAV3TXY1"/>
<name>A0AAV3TXY1_9ALTE</name>
<organism evidence="2 3">
    <name type="scientific">Halioxenophilus aromaticivorans</name>
    <dbReference type="NCBI Taxonomy" id="1306992"/>
    <lineage>
        <taxon>Bacteria</taxon>
        <taxon>Pseudomonadati</taxon>
        <taxon>Pseudomonadota</taxon>
        <taxon>Gammaproteobacteria</taxon>
        <taxon>Alteromonadales</taxon>
        <taxon>Alteromonadaceae</taxon>
        <taxon>Halioxenophilus</taxon>
    </lineage>
</organism>
<evidence type="ECO:0000313" key="3">
    <source>
        <dbReference type="Proteomes" id="UP001409585"/>
    </source>
</evidence>
<comment type="caution">
    <text evidence="2">The sequence shown here is derived from an EMBL/GenBank/DDBJ whole genome shotgun (WGS) entry which is preliminary data.</text>
</comment>
<evidence type="ECO:0000313" key="2">
    <source>
        <dbReference type="EMBL" id="GAA4932748.1"/>
    </source>
</evidence>
<dbReference type="EMBL" id="BAABLX010000006">
    <property type="protein sequence ID" value="GAA4932748.1"/>
    <property type="molecule type" value="Genomic_DNA"/>
</dbReference>
<dbReference type="InterPro" id="IPR025746">
    <property type="entry name" value="PilX_N_dom"/>
</dbReference>
<gene>
    <name evidence="2" type="ORF">GCM10025791_06620</name>
</gene>
<sequence>MDSQRGAVLIVSLILLLVLTMVVLSANRGVVIQERATNAVRESNVVFQVAESALLEAEAHINSVMAAAGVAAFNDNGTNGLYAEGKGPSDYLAKTTWAKNNTKAAAQLSTAGYSASYFIEHLGEMAMPGQNIGVDLNNNYKQADEIPMANVFRVVVRAQGSQGTPVRMLSGYYSF</sequence>
<protein>
    <recommendedName>
        <fullName evidence="1">Type 4 fimbrial biogenesis protein PilX N-terminal domain-containing protein</fullName>
    </recommendedName>
</protein>
<dbReference type="Pfam" id="PF14341">
    <property type="entry name" value="PilX_N"/>
    <property type="match status" value="1"/>
</dbReference>
<proteinExistence type="predicted"/>